<dbReference type="Proteomes" id="UP000184693">
    <property type="component" value="Unassembled WGS sequence"/>
</dbReference>
<dbReference type="AlphaFoldDB" id="A0A1N6FBI5"/>
<dbReference type="PANTHER" id="PTHR35560">
    <property type="entry name" value="BLL0132 PROTEIN"/>
    <property type="match status" value="1"/>
</dbReference>
<protein>
    <recommendedName>
        <fullName evidence="4">Alpha/beta hydrolase family protein</fullName>
    </recommendedName>
</protein>
<dbReference type="RefSeq" id="WP_143787469.1">
    <property type="nucleotide sequence ID" value="NZ_FSRM01000001.1"/>
</dbReference>
<proteinExistence type="predicted"/>
<name>A0A1N6FBI5_9BURK</name>
<evidence type="ECO:0000256" key="1">
    <source>
        <dbReference type="SAM" id="SignalP"/>
    </source>
</evidence>
<dbReference type="PANTHER" id="PTHR35560:SF3">
    <property type="entry name" value="PEPTIDASE S9 PROLYL OLIGOPEPTIDASE CATALYTIC DOMAIN-CONTAINING PROTEIN"/>
    <property type="match status" value="1"/>
</dbReference>
<feature type="signal peptide" evidence="1">
    <location>
        <begin position="1"/>
        <end position="20"/>
    </location>
</feature>
<evidence type="ECO:0000313" key="3">
    <source>
        <dbReference type="Proteomes" id="UP000184693"/>
    </source>
</evidence>
<dbReference type="Gene3D" id="3.40.50.1820">
    <property type="entry name" value="alpha/beta hydrolase"/>
    <property type="match status" value="1"/>
</dbReference>
<reference evidence="2 3" key="1">
    <citation type="submission" date="2016-11" db="EMBL/GenBank/DDBJ databases">
        <authorList>
            <person name="Jaros S."/>
            <person name="Januszkiewicz K."/>
            <person name="Wedrychowicz H."/>
        </authorList>
    </citation>
    <scope>NUCLEOTIDE SEQUENCE [LARGE SCALE GENOMIC DNA]</scope>
    <source>
        <strain evidence="2 3">GAS86</strain>
    </source>
</reference>
<sequence length="294" mass="31224">MALPLLGALVFSAGAAQVLAEPIGPGNAQQIALVDGVDLPVFTYRPSGCQPRFLLLVFHGVGRDGGPYRDHARPLADRVCAIVVAPQFDRKRFPRDEYQYGGMTSASIASGASATSAAGRRTVDLIPGLVRWARDAAGQTELPYILLGHSAGAQFVDRVAAYAPVPAARVVVANPSTWVLPDTKTAIPFGFDGLGTDEVEEKALRAYLAEPLTVLLGQDDVHQRWLAQGKHARAQGDNRYDRGTHAFHAAEEVARRNGWAFGWRLIEVPGVGHDAAAMFGSPQAVEALGLDGGG</sequence>
<keyword evidence="1" id="KW-0732">Signal</keyword>
<evidence type="ECO:0000313" key="2">
    <source>
        <dbReference type="EMBL" id="SIN92645.1"/>
    </source>
</evidence>
<feature type="chain" id="PRO_5012048678" description="Alpha/beta hydrolase family protein" evidence="1">
    <location>
        <begin position="21"/>
        <end position="294"/>
    </location>
</feature>
<dbReference type="InterPro" id="IPR029058">
    <property type="entry name" value="AB_hydrolase_fold"/>
</dbReference>
<evidence type="ECO:0008006" key="4">
    <source>
        <dbReference type="Google" id="ProtNLM"/>
    </source>
</evidence>
<dbReference type="OrthoDB" id="1094867at2"/>
<dbReference type="SUPFAM" id="SSF53474">
    <property type="entry name" value="alpha/beta-Hydrolases"/>
    <property type="match status" value="1"/>
</dbReference>
<accession>A0A1N6FBI5</accession>
<dbReference type="EMBL" id="FSRM01000001">
    <property type="protein sequence ID" value="SIN92645.1"/>
    <property type="molecule type" value="Genomic_DNA"/>
</dbReference>
<organism evidence="2 3">
    <name type="scientific">Paraburkholderia phenazinium</name>
    <dbReference type="NCBI Taxonomy" id="60549"/>
    <lineage>
        <taxon>Bacteria</taxon>
        <taxon>Pseudomonadati</taxon>
        <taxon>Pseudomonadota</taxon>
        <taxon>Betaproteobacteria</taxon>
        <taxon>Burkholderiales</taxon>
        <taxon>Burkholderiaceae</taxon>
        <taxon>Paraburkholderia</taxon>
    </lineage>
</organism>
<gene>
    <name evidence="2" type="ORF">SAMN05444168_1431</name>
</gene>